<comment type="caution">
    <text evidence="2">The sequence shown here is derived from an EMBL/GenBank/DDBJ whole genome shotgun (WGS) entry which is preliminary data.</text>
</comment>
<reference evidence="2 3" key="1">
    <citation type="journal article" date="2021" name="Elife">
        <title>Chloroplast acquisition without the gene transfer in kleptoplastic sea slugs, Plakobranchus ocellatus.</title>
        <authorList>
            <person name="Maeda T."/>
            <person name="Takahashi S."/>
            <person name="Yoshida T."/>
            <person name="Shimamura S."/>
            <person name="Takaki Y."/>
            <person name="Nagai Y."/>
            <person name="Toyoda A."/>
            <person name="Suzuki Y."/>
            <person name="Arimoto A."/>
            <person name="Ishii H."/>
            <person name="Satoh N."/>
            <person name="Nishiyama T."/>
            <person name="Hasebe M."/>
            <person name="Maruyama T."/>
            <person name="Minagawa J."/>
            <person name="Obokata J."/>
            <person name="Shigenobu S."/>
        </authorList>
    </citation>
    <scope>NUCLEOTIDE SEQUENCE [LARGE SCALE GENOMIC DNA]</scope>
</reference>
<protein>
    <recommendedName>
        <fullName evidence="4">Secreted protein</fullName>
    </recommendedName>
</protein>
<sequence>MVGVCDGIARPRKFIVLLLVMVQASAAPAATVAAAAAAAPAAAVADGDGDGDVSGEDGADLDRVMMMGVTSRYWQLCMLGVAKLGNHRMPI</sequence>
<dbReference type="EMBL" id="BLXT01004946">
    <property type="protein sequence ID" value="GFO18233.1"/>
    <property type="molecule type" value="Genomic_DNA"/>
</dbReference>
<dbReference type="AlphaFoldDB" id="A0AAV4BF53"/>
<name>A0AAV4BF53_9GAST</name>
<gene>
    <name evidence="2" type="ORF">PoB_004473800</name>
</gene>
<dbReference type="Proteomes" id="UP000735302">
    <property type="component" value="Unassembled WGS sequence"/>
</dbReference>
<evidence type="ECO:0000313" key="3">
    <source>
        <dbReference type="Proteomes" id="UP000735302"/>
    </source>
</evidence>
<proteinExistence type="predicted"/>
<keyword evidence="3" id="KW-1185">Reference proteome</keyword>
<organism evidence="2 3">
    <name type="scientific">Plakobranchus ocellatus</name>
    <dbReference type="NCBI Taxonomy" id="259542"/>
    <lineage>
        <taxon>Eukaryota</taxon>
        <taxon>Metazoa</taxon>
        <taxon>Spiralia</taxon>
        <taxon>Lophotrochozoa</taxon>
        <taxon>Mollusca</taxon>
        <taxon>Gastropoda</taxon>
        <taxon>Heterobranchia</taxon>
        <taxon>Euthyneura</taxon>
        <taxon>Panpulmonata</taxon>
        <taxon>Sacoglossa</taxon>
        <taxon>Placobranchoidea</taxon>
        <taxon>Plakobranchidae</taxon>
        <taxon>Plakobranchus</taxon>
    </lineage>
</organism>
<evidence type="ECO:0000256" key="1">
    <source>
        <dbReference type="SAM" id="SignalP"/>
    </source>
</evidence>
<evidence type="ECO:0000313" key="2">
    <source>
        <dbReference type="EMBL" id="GFO18233.1"/>
    </source>
</evidence>
<keyword evidence="1" id="KW-0732">Signal</keyword>
<feature type="chain" id="PRO_5043371591" description="Secreted protein" evidence="1">
    <location>
        <begin position="27"/>
        <end position="91"/>
    </location>
</feature>
<accession>A0AAV4BF53</accession>
<evidence type="ECO:0008006" key="4">
    <source>
        <dbReference type="Google" id="ProtNLM"/>
    </source>
</evidence>
<feature type="signal peptide" evidence="1">
    <location>
        <begin position="1"/>
        <end position="26"/>
    </location>
</feature>